<organism evidence="2 3">
    <name type="scientific">Parabacteroides acidifaciens</name>
    <dbReference type="NCBI Taxonomy" id="2290935"/>
    <lineage>
        <taxon>Bacteria</taxon>
        <taxon>Pseudomonadati</taxon>
        <taxon>Bacteroidota</taxon>
        <taxon>Bacteroidia</taxon>
        <taxon>Bacteroidales</taxon>
        <taxon>Tannerellaceae</taxon>
        <taxon>Parabacteroides</taxon>
    </lineage>
</organism>
<evidence type="ECO:0000313" key="3">
    <source>
        <dbReference type="Proteomes" id="UP000256321"/>
    </source>
</evidence>
<comment type="caution">
    <text evidence="2">The sequence shown here is derived from an EMBL/GenBank/DDBJ whole genome shotgun (WGS) entry which is preliminary data.</text>
</comment>
<evidence type="ECO:0000313" key="1">
    <source>
        <dbReference type="EMBL" id="MBC8601379.1"/>
    </source>
</evidence>
<dbReference type="Gene3D" id="2.120.10.30">
    <property type="entry name" value="TolB, C-terminal domain"/>
    <property type="match status" value="1"/>
</dbReference>
<dbReference type="AlphaFoldDB" id="A0A3D8HG15"/>
<gene>
    <name evidence="2" type="ORF">DWU89_06695</name>
    <name evidence="1" type="ORF">H8784_06540</name>
</gene>
<dbReference type="EMBL" id="JACRTI010000011">
    <property type="protein sequence ID" value="MBC8601379.1"/>
    <property type="molecule type" value="Genomic_DNA"/>
</dbReference>
<evidence type="ECO:0000313" key="2">
    <source>
        <dbReference type="EMBL" id="RDU49876.1"/>
    </source>
</evidence>
<reference evidence="1 4" key="2">
    <citation type="submission" date="2020-08" db="EMBL/GenBank/DDBJ databases">
        <title>Genome public.</title>
        <authorList>
            <person name="Liu C."/>
            <person name="Sun Q."/>
        </authorList>
    </citation>
    <scope>NUCLEOTIDE SEQUENCE [LARGE SCALE GENOMIC DNA]</scope>
    <source>
        <strain evidence="1 4">426_9</strain>
    </source>
</reference>
<reference evidence="2 3" key="1">
    <citation type="submission" date="2018-07" db="EMBL/GenBank/DDBJ databases">
        <title>Parabacteroides acidifaciens nov. sp., isolated from human feces.</title>
        <authorList>
            <person name="Wang Y.J."/>
        </authorList>
    </citation>
    <scope>NUCLEOTIDE SEQUENCE [LARGE SCALE GENOMIC DNA]</scope>
    <source>
        <strain evidence="2 3">426-9</strain>
    </source>
</reference>
<dbReference type="Pfam" id="PF15869">
    <property type="entry name" value="TolB_like"/>
    <property type="match status" value="1"/>
</dbReference>
<protein>
    <recommendedName>
        <fullName evidence="5">6-bladed beta-propeller</fullName>
    </recommendedName>
</protein>
<sequence length="334" mass="38008">MKYYKQIHIAAFLFLLIGCNQHPQKIERINMIPKVITNELYISKNCKLIKTNDFFYISDIKETDGFIKIYNPDGSFNTSIGKIGNGPEEFTTPYITPYKDEGILVWNQWGRYNSAISQNTKEGMLLNPITTCFINENVASLQTDFEGNFIIYNPTKKEGIITLYSKDGKEIASAGKLPYPQDISNRQECFSGNIMYNPYNKKLVLALNTLPYTAVYQIKDNNITLLNEQEIGDAEYHISDNNMNIPNPGKDCLVGFCLTKDYIVSILNDPDYKGTDRSQTSPKRHTVGVYDYNLNLIKIANLNMPRINLASQGNDNSFYSIVLNPEYSIVKAEL</sequence>
<accession>A0A3D8HG15</accession>
<evidence type="ECO:0000313" key="4">
    <source>
        <dbReference type="Proteomes" id="UP000629596"/>
    </source>
</evidence>
<dbReference type="EMBL" id="QREV01000011">
    <property type="protein sequence ID" value="RDU49876.1"/>
    <property type="molecule type" value="Genomic_DNA"/>
</dbReference>
<dbReference type="RefSeq" id="WP_115498869.1">
    <property type="nucleotide sequence ID" value="NZ_JACRTI010000011.1"/>
</dbReference>
<dbReference type="PROSITE" id="PS51257">
    <property type="entry name" value="PROKAR_LIPOPROTEIN"/>
    <property type="match status" value="1"/>
</dbReference>
<evidence type="ECO:0008006" key="5">
    <source>
        <dbReference type="Google" id="ProtNLM"/>
    </source>
</evidence>
<name>A0A3D8HG15_9BACT</name>
<dbReference type="Proteomes" id="UP000629596">
    <property type="component" value="Unassembled WGS sequence"/>
</dbReference>
<dbReference type="Proteomes" id="UP000256321">
    <property type="component" value="Unassembled WGS sequence"/>
</dbReference>
<dbReference type="InterPro" id="IPR011042">
    <property type="entry name" value="6-blade_b-propeller_TolB-like"/>
</dbReference>
<keyword evidence="4" id="KW-1185">Reference proteome</keyword>
<proteinExistence type="predicted"/>